<dbReference type="Proteomes" id="UP000032067">
    <property type="component" value="Unassembled WGS sequence"/>
</dbReference>
<keyword evidence="1" id="KW-0472">Membrane</keyword>
<keyword evidence="1" id="KW-1133">Transmembrane helix</keyword>
<dbReference type="EMBL" id="JXQQ01000010">
    <property type="protein sequence ID" value="KIQ35254.1"/>
    <property type="molecule type" value="Genomic_DNA"/>
</dbReference>
<keyword evidence="1" id="KW-0812">Transmembrane</keyword>
<comment type="caution">
    <text evidence="2">The sequence shown here is derived from an EMBL/GenBank/DDBJ whole genome shotgun (WGS) entry which is preliminary data.</text>
</comment>
<feature type="transmembrane region" description="Helical" evidence="1">
    <location>
        <begin position="28"/>
        <end position="54"/>
    </location>
</feature>
<gene>
    <name evidence="2" type="ORF">RT97_04895</name>
</gene>
<dbReference type="AlphaFoldDB" id="A0A0D0MWF5"/>
<sequence length="73" mass="7671">MTGDATGTAPARTAGRMRMVLEIAAAPLFAVALFATGILAAVAHLVALPGLYLWEKYQEAKPLQNRRPGGPLP</sequence>
<protein>
    <submittedName>
        <fullName evidence="2">Uncharacterized protein</fullName>
    </submittedName>
</protein>
<evidence type="ECO:0000313" key="3">
    <source>
        <dbReference type="Proteomes" id="UP000032067"/>
    </source>
</evidence>
<name>A0A0D0MWF5_VARPD</name>
<evidence type="ECO:0000256" key="1">
    <source>
        <dbReference type="SAM" id="Phobius"/>
    </source>
</evidence>
<proteinExistence type="predicted"/>
<reference evidence="2 3" key="1">
    <citation type="submission" date="2014-12" db="EMBL/GenBank/DDBJ databases">
        <title>16Stimator: statistical estimation of ribosomal gene copy numbers from draft genome assemblies.</title>
        <authorList>
            <person name="Perisin M.A."/>
            <person name="Vetter M."/>
            <person name="Gilbert J.A."/>
            <person name="Bergelson J."/>
        </authorList>
    </citation>
    <scope>NUCLEOTIDE SEQUENCE [LARGE SCALE GENOMIC DNA]</scope>
    <source>
        <strain evidence="2 3">MEDvA23</strain>
    </source>
</reference>
<organism evidence="2 3">
    <name type="scientific">Variovorax paradoxus</name>
    <dbReference type="NCBI Taxonomy" id="34073"/>
    <lineage>
        <taxon>Bacteria</taxon>
        <taxon>Pseudomonadati</taxon>
        <taxon>Pseudomonadota</taxon>
        <taxon>Betaproteobacteria</taxon>
        <taxon>Burkholderiales</taxon>
        <taxon>Comamonadaceae</taxon>
        <taxon>Variovorax</taxon>
    </lineage>
</organism>
<accession>A0A0D0MWF5</accession>
<evidence type="ECO:0000313" key="2">
    <source>
        <dbReference type="EMBL" id="KIQ35254.1"/>
    </source>
</evidence>